<evidence type="ECO:0000313" key="3">
    <source>
        <dbReference type="Proteomes" id="UP001597229"/>
    </source>
</evidence>
<feature type="transmembrane region" description="Helical" evidence="1">
    <location>
        <begin position="114"/>
        <end position="138"/>
    </location>
</feature>
<reference evidence="3" key="1">
    <citation type="journal article" date="2019" name="Int. J. Syst. Evol. Microbiol.">
        <title>The Global Catalogue of Microorganisms (GCM) 10K type strain sequencing project: providing services to taxonomists for standard genome sequencing and annotation.</title>
        <authorList>
            <consortium name="The Broad Institute Genomics Platform"/>
            <consortium name="The Broad Institute Genome Sequencing Center for Infectious Disease"/>
            <person name="Wu L."/>
            <person name="Ma J."/>
        </authorList>
    </citation>
    <scope>NUCLEOTIDE SEQUENCE [LARGE SCALE GENOMIC DNA]</scope>
    <source>
        <strain evidence="3">CCUG 52478</strain>
    </source>
</reference>
<accession>A0ABW3VYY7</accession>
<comment type="caution">
    <text evidence="2">The sequence shown here is derived from an EMBL/GenBank/DDBJ whole genome shotgun (WGS) entry which is preliminary data.</text>
</comment>
<sequence length="154" mass="17020">MRGGRGTVAVLVLLAVVVNLPFLHQAWQRHRLAQDGRHVTADVTATDVLRAKSDPLYVVRFRLPEEIDPARTTWPAEVDRATYERAGESRRIGVRVLPDRPSAQQVDGERTGSLGYVVIGVVIGVVDAIVVLIGLLLWGQRRRRASGEPATLER</sequence>
<evidence type="ECO:0000313" key="2">
    <source>
        <dbReference type="EMBL" id="MFD1247123.1"/>
    </source>
</evidence>
<keyword evidence="1" id="KW-0472">Membrane</keyword>
<evidence type="ECO:0000256" key="1">
    <source>
        <dbReference type="SAM" id="Phobius"/>
    </source>
</evidence>
<dbReference type="RefSeq" id="WP_367920426.1">
    <property type="nucleotide sequence ID" value="NZ_BAABAC010000031.1"/>
</dbReference>
<organism evidence="2 3">
    <name type="scientific">Nocardioides ginsengisoli</name>
    <dbReference type="NCBI Taxonomy" id="363868"/>
    <lineage>
        <taxon>Bacteria</taxon>
        <taxon>Bacillati</taxon>
        <taxon>Actinomycetota</taxon>
        <taxon>Actinomycetes</taxon>
        <taxon>Propionibacteriales</taxon>
        <taxon>Nocardioidaceae</taxon>
        <taxon>Nocardioides</taxon>
    </lineage>
</organism>
<gene>
    <name evidence="2" type="ORF">ACFQ3F_04930</name>
</gene>
<keyword evidence="3" id="KW-1185">Reference proteome</keyword>
<proteinExistence type="predicted"/>
<keyword evidence="1" id="KW-0812">Transmembrane</keyword>
<name>A0ABW3VYY7_9ACTN</name>
<keyword evidence="1" id="KW-1133">Transmembrane helix</keyword>
<dbReference type="EMBL" id="JBHTLX010000006">
    <property type="protein sequence ID" value="MFD1247123.1"/>
    <property type="molecule type" value="Genomic_DNA"/>
</dbReference>
<protein>
    <submittedName>
        <fullName evidence="2">DUF3592 domain-containing protein</fullName>
    </submittedName>
</protein>
<dbReference type="Proteomes" id="UP001597229">
    <property type="component" value="Unassembled WGS sequence"/>
</dbReference>